<dbReference type="SUPFAM" id="SSF74650">
    <property type="entry name" value="Galactose mutarotase-like"/>
    <property type="match status" value="1"/>
</dbReference>
<dbReference type="InterPro" id="IPR047215">
    <property type="entry name" value="Galactose_mutarotase-like"/>
</dbReference>
<evidence type="ECO:0000256" key="8">
    <source>
        <dbReference type="ARBA" id="ARBA00045743"/>
    </source>
</evidence>
<comment type="similarity">
    <text evidence="3">Belongs to the aldose epimerase family.</text>
</comment>
<comment type="caution">
    <text evidence="9">The sequence shown here is derived from an EMBL/GenBank/DDBJ whole genome shotgun (WGS) entry which is preliminary data.</text>
</comment>
<dbReference type="InterPro" id="IPR014718">
    <property type="entry name" value="GH-type_carb-bd"/>
</dbReference>
<dbReference type="PANTHER" id="PTHR10091:SF0">
    <property type="entry name" value="GALACTOSE MUTAROTASE"/>
    <property type="match status" value="1"/>
</dbReference>
<dbReference type="Pfam" id="PF01263">
    <property type="entry name" value="Aldose_epim"/>
    <property type="match status" value="1"/>
</dbReference>
<sequence>MVVWNATTEETKVIFTRLSPSMEENYPGDLTCKVTYEITHMNELIISYEATTTHATPINLTSHSYFNLAGHGYGNIDDHVISINADSYLPIDETGIPTGIIKQVSASAFDLREPKSFKVLLGMVADGFDHNFCINGTENLNKIARVYHPKSGISMHVTSTQPGVQLYTANFLPEDDSLHGKDQATYKKHSGFCLETQNYPNAINQVNFPRAYIDVGEVYEHTTKYLFTTVKAGIFGHGG</sequence>
<dbReference type="EMBL" id="JAFNEN010000044">
    <property type="protein sequence ID" value="KAG8198064.1"/>
    <property type="molecule type" value="Genomic_DNA"/>
</dbReference>
<organism evidence="9 10">
    <name type="scientific">Oedothorax gibbosus</name>
    <dbReference type="NCBI Taxonomy" id="931172"/>
    <lineage>
        <taxon>Eukaryota</taxon>
        <taxon>Metazoa</taxon>
        <taxon>Ecdysozoa</taxon>
        <taxon>Arthropoda</taxon>
        <taxon>Chelicerata</taxon>
        <taxon>Arachnida</taxon>
        <taxon>Araneae</taxon>
        <taxon>Araneomorphae</taxon>
        <taxon>Entelegynae</taxon>
        <taxon>Araneoidea</taxon>
        <taxon>Linyphiidae</taxon>
        <taxon>Erigoninae</taxon>
        <taxon>Oedothorax</taxon>
    </lineage>
</organism>
<name>A0AAV6VNC9_9ARAC</name>
<evidence type="ECO:0000256" key="5">
    <source>
        <dbReference type="ARBA" id="ARBA00023235"/>
    </source>
</evidence>
<evidence type="ECO:0000256" key="6">
    <source>
        <dbReference type="ARBA" id="ARBA00023277"/>
    </source>
</evidence>
<evidence type="ECO:0000256" key="4">
    <source>
        <dbReference type="ARBA" id="ARBA00021023"/>
    </source>
</evidence>
<evidence type="ECO:0000256" key="1">
    <source>
        <dbReference type="ARBA" id="ARBA00001712"/>
    </source>
</evidence>
<dbReference type="Gene3D" id="2.70.98.10">
    <property type="match status" value="1"/>
</dbReference>
<dbReference type="PANTHER" id="PTHR10091">
    <property type="entry name" value="ALDOSE-1-EPIMERASE"/>
    <property type="match status" value="1"/>
</dbReference>
<evidence type="ECO:0000256" key="3">
    <source>
        <dbReference type="ARBA" id="ARBA00006206"/>
    </source>
</evidence>
<keyword evidence="5" id="KW-0413">Isomerase</keyword>
<dbReference type="InterPro" id="IPR011013">
    <property type="entry name" value="Gal_mutarotase_sf_dom"/>
</dbReference>
<dbReference type="GO" id="GO:0030246">
    <property type="term" value="F:carbohydrate binding"/>
    <property type="evidence" value="ECO:0007669"/>
    <property type="project" value="InterPro"/>
</dbReference>
<dbReference type="InterPro" id="IPR008183">
    <property type="entry name" value="Aldose_1/G6P_1-epimerase"/>
</dbReference>
<protein>
    <recommendedName>
        <fullName evidence="4">Galactose mutarotase</fullName>
    </recommendedName>
    <alternativeName>
        <fullName evidence="7">Aldose 1-epimerase</fullName>
    </alternativeName>
</protein>
<dbReference type="CDD" id="cd09019">
    <property type="entry name" value="galactose_mutarotase_like"/>
    <property type="match status" value="1"/>
</dbReference>
<gene>
    <name evidence="9" type="ORF">JTE90_020897</name>
</gene>
<comment type="pathway">
    <text evidence="2">Carbohydrate metabolism; galactose metabolism.</text>
</comment>
<evidence type="ECO:0000256" key="2">
    <source>
        <dbReference type="ARBA" id="ARBA00004947"/>
    </source>
</evidence>
<dbReference type="AlphaFoldDB" id="A0AAV6VNC9"/>
<evidence type="ECO:0000313" key="9">
    <source>
        <dbReference type="EMBL" id="KAG8198064.1"/>
    </source>
</evidence>
<reference evidence="9 10" key="1">
    <citation type="journal article" date="2022" name="Nat. Ecol. Evol.">
        <title>A masculinizing supergene underlies an exaggerated male reproductive morph in a spider.</title>
        <authorList>
            <person name="Hendrickx F."/>
            <person name="De Corte Z."/>
            <person name="Sonet G."/>
            <person name="Van Belleghem S.M."/>
            <person name="Kostlbacher S."/>
            <person name="Vangestel C."/>
        </authorList>
    </citation>
    <scope>NUCLEOTIDE SEQUENCE [LARGE SCALE GENOMIC DNA]</scope>
    <source>
        <strain evidence="9">W744_W776</strain>
    </source>
</reference>
<comment type="catalytic activity">
    <reaction evidence="1">
        <text>alpha-D-galactose = beta-D-galactose</text>
        <dbReference type="Rhea" id="RHEA:28675"/>
        <dbReference type="ChEBI" id="CHEBI:27667"/>
        <dbReference type="ChEBI" id="CHEBI:28061"/>
        <dbReference type="EC" id="5.1.3.3"/>
    </reaction>
    <physiologicalReaction direction="right-to-left" evidence="1">
        <dbReference type="Rhea" id="RHEA:28677"/>
    </physiologicalReaction>
</comment>
<dbReference type="GO" id="GO:0006006">
    <property type="term" value="P:glucose metabolic process"/>
    <property type="evidence" value="ECO:0007669"/>
    <property type="project" value="TreeGrafter"/>
</dbReference>
<comment type="function">
    <text evidence="8">Mutarotase that catalyzes the interconversion of beta-D-galactose and alpha-D-galactose during galactose metabolism. Beta-D-galactose is metabolized in the liver into glucose 1-phosphate, the primary metabolic fuel, by the action of four enzymes that constitute the Leloir pathway: GALM, GALK1 (galactokinase), GALT (galactose-1-phosphate uridylyltransferase) and GALE (UDP-galactose-4'-epimerase). Involved in the maintenance of the equilibrium between the beta- and alpha-anomers of galactose, therefore ensuring a sufficient supply of the alpha-anomer for GALK1. Also active on D-glucose although shows a preference for galactose over glucose.</text>
</comment>
<keyword evidence="10" id="KW-1185">Reference proteome</keyword>
<dbReference type="GO" id="GO:0033499">
    <property type="term" value="P:galactose catabolic process via UDP-galactose, Leloir pathway"/>
    <property type="evidence" value="ECO:0007669"/>
    <property type="project" value="TreeGrafter"/>
</dbReference>
<dbReference type="Proteomes" id="UP000827092">
    <property type="component" value="Unassembled WGS sequence"/>
</dbReference>
<keyword evidence="6" id="KW-0119">Carbohydrate metabolism</keyword>
<dbReference type="GO" id="GO:0004034">
    <property type="term" value="F:aldose 1-epimerase activity"/>
    <property type="evidence" value="ECO:0007669"/>
    <property type="project" value="UniProtKB-EC"/>
</dbReference>
<accession>A0AAV6VNC9</accession>
<evidence type="ECO:0000256" key="7">
    <source>
        <dbReference type="ARBA" id="ARBA00032729"/>
    </source>
</evidence>
<evidence type="ECO:0000313" key="10">
    <source>
        <dbReference type="Proteomes" id="UP000827092"/>
    </source>
</evidence>
<proteinExistence type="inferred from homology"/>